<dbReference type="GO" id="GO:0030980">
    <property type="term" value="P:alpha-glucan catabolic process"/>
    <property type="evidence" value="ECO:0007669"/>
    <property type="project" value="TreeGrafter"/>
</dbReference>
<dbReference type="CDD" id="cd11336">
    <property type="entry name" value="AmyAc_MTSase"/>
    <property type="match status" value="1"/>
</dbReference>
<evidence type="ECO:0000313" key="4">
    <source>
        <dbReference type="Proteomes" id="UP000234483"/>
    </source>
</evidence>
<reference evidence="2 5" key="2">
    <citation type="submission" date="2018-01" db="EMBL/GenBank/DDBJ databases">
        <title>Complete genome sequence of Caulobacter flavus RHGG3.</title>
        <authorList>
            <person name="Yang E."/>
        </authorList>
    </citation>
    <scope>NUCLEOTIDE SEQUENCE [LARGE SCALE GENOMIC DNA]</scope>
    <source>
        <strain evidence="2 5">RHGG3</strain>
    </source>
</reference>
<proteinExistence type="predicted"/>
<gene>
    <name evidence="3" type="primary">treY</name>
    <name evidence="2" type="ORF">C1707_16250</name>
    <name evidence="3" type="ORF">CFHF_26730</name>
</gene>
<evidence type="ECO:0000313" key="2">
    <source>
        <dbReference type="EMBL" id="AYV47686.1"/>
    </source>
</evidence>
<dbReference type="RefSeq" id="WP_101715947.1">
    <property type="nucleotide sequence ID" value="NZ_CP026100.1"/>
</dbReference>
<dbReference type="Proteomes" id="UP000234483">
    <property type="component" value="Unassembled WGS sequence"/>
</dbReference>
<dbReference type="Gene3D" id="3.30.1590.10">
    <property type="entry name" value="Maltooligosyl trehalose synthase, domain 2"/>
    <property type="match status" value="1"/>
</dbReference>
<dbReference type="Gene3D" id="1.10.10.470">
    <property type="entry name" value="Maltooligosyl trehalose synthase, domain 4"/>
    <property type="match status" value="1"/>
</dbReference>
<dbReference type="SMART" id="SM00642">
    <property type="entry name" value="Aamy"/>
    <property type="match status" value="1"/>
</dbReference>
<dbReference type="AlphaFoldDB" id="A0A2N5CKE5"/>
<dbReference type="Gene3D" id="3.20.20.80">
    <property type="entry name" value="Glycosidases"/>
    <property type="match status" value="1"/>
</dbReference>
<dbReference type="PANTHER" id="PTHR10357:SF216">
    <property type="entry name" value="MALTOOLIGOSYL TREHALOSE SYNTHASE-RELATED"/>
    <property type="match status" value="1"/>
</dbReference>
<protein>
    <submittedName>
        <fullName evidence="3">Malto-oligosyltrehalose synthase</fullName>
    </submittedName>
</protein>
<dbReference type="InterPro" id="IPR013797">
    <property type="entry name" value="Maltooligo_trehalose_synth_4"/>
</dbReference>
<reference evidence="3 4" key="1">
    <citation type="submission" date="2017-12" db="EMBL/GenBank/DDBJ databases">
        <title>The genome sequence of Caulobacter flavus CGMCC1 15093.</title>
        <authorList>
            <person name="Gao J."/>
            <person name="Mao X."/>
            <person name="Sun J."/>
        </authorList>
    </citation>
    <scope>NUCLEOTIDE SEQUENCE [LARGE SCALE GENOMIC DNA]</scope>
    <source>
        <strain evidence="3 4">CGMCC1 15093</strain>
    </source>
</reference>
<dbReference type="PANTHER" id="PTHR10357">
    <property type="entry name" value="ALPHA-AMYLASE FAMILY MEMBER"/>
    <property type="match status" value="1"/>
</dbReference>
<keyword evidence="5" id="KW-1185">Reference proteome</keyword>
<name>A0A2N5CKE5_9CAUL</name>
<dbReference type="InterPro" id="IPR012767">
    <property type="entry name" value="Trehalose_TreY"/>
</dbReference>
<dbReference type="Proteomes" id="UP000281192">
    <property type="component" value="Chromosome"/>
</dbReference>
<dbReference type="Gene3D" id="1.10.150.200">
    <property type="entry name" value="Maltooligosyl trehalose synthase, domain 3"/>
    <property type="match status" value="1"/>
</dbReference>
<dbReference type="Pfam" id="PF00128">
    <property type="entry name" value="Alpha-amylase"/>
    <property type="match status" value="1"/>
</dbReference>
<dbReference type="KEGG" id="cfh:C1707_16250"/>
<dbReference type="GO" id="GO:0005992">
    <property type="term" value="P:trehalose biosynthetic process"/>
    <property type="evidence" value="ECO:0007669"/>
    <property type="project" value="TreeGrafter"/>
</dbReference>
<evidence type="ECO:0000313" key="3">
    <source>
        <dbReference type="EMBL" id="PLR05815.1"/>
    </source>
</evidence>
<dbReference type="NCBIfam" id="TIGR02401">
    <property type="entry name" value="trehalose_TreY"/>
    <property type="match status" value="1"/>
</dbReference>
<evidence type="ECO:0000259" key="1">
    <source>
        <dbReference type="SMART" id="SM00642"/>
    </source>
</evidence>
<dbReference type="GO" id="GO:0047470">
    <property type="term" value="F:(1,4)-alpha-D-glucan 1-alpha-D-glucosylmutase activity"/>
    <property type="evidence" value="ECO:0007669"/>
    <property type="project" value="TreeGrafter"/>
</dbReference>
<sequence length="832" mass="90959">MIPSATYRVQFHAGFTFADAAALAPYWARLGVSHLYASPIATARKGSTHGYDVVDPSTINPALGGEQGFRTLVQALRAEGLGVVLDIVPNHVAVGGADNVWWLDVLENGRASPFARMFDIDWAPADPDLADKVLAPFLGAPYAEALASGAIRLDAEADRLSILAHDTHRFPLRRADYAEVLAAAGAFRLEDLDPRRLAGIYDPATAEGRERLHALLERQHYRLAWWRSAGDAINWRRFFDITELAGLRIEDPIVFDAVHALPLRLYREGLIDGLRVDHVDGLADPPGYCRTLREAMLAADPGRAPWLVVEKILADGEPLATDWGVDGATGYEVMNEISAVQHEPLGAEPLAALWHEISGRPADFETEELTARREILAGGFAGQLDATAMAFHRLAMLDIAARDLPMPALRRALTELIEAFRVYRTYASDTGSPPTQALARAKAAHPASGAALDQIAVWLSGASELPTALRTDAIRRLEQLTAPVAAKAVEDTAFYRFGRLLSRNDVGFDPARLSTTPQAFLAKAAERGRLFPASLLATATHDHKRGEDVRARLAVLSEIPERWEARAKAWQTQVPLQGVDPGDAHMLHQMIVGAWPLDLGSDDANGLAAFAERVAGWQKKALREAKLRTSWIVPDEAYEQACEAYLRRLLTGQDDAFRHDCAAFVDEIAPAGVVNSLVQTGLKLTLPGVPDLFQGTELWDFSLVDPDNRRPVDYDRRQSALACASNDSWRDGAIKQALIRDLLQARRARPDLFTAPLRPLAISGRRADSAIAFERAGPTDRLLVIAALRCAEKTLSTRSPTLDAAWWNDSALCDGRSIADLTGGSPFWWTIA</sequence>
<dbReference type="OrthoDB" id="9761577at2"/>
<organism evidence="3 4">
    <name type="scientific">Caulobacter flavus</name>
    <dbReference type="NCBI Taxonomy" id="1679497"/>
    <lineage>
        <taxon>Bacteria</taxon>
        <taxon>Pseudomonadati</taxon>
        <taxon>Pseudomonadota</taxon>
        <taxon>Alphaproteobacteria</taxon>
        <taxon>Caulobacterales</taxon>
        <taxon>Caulobacteraceae</taxon>
        <taxon>Caulobacter</taxon>
    </lineage>
</organism>
<accession>A0A2N5CKE5</accession>
<dbReference type="EMBL" id="CP026100">
    <property type="protein sequence ID" value="AYV47686.1"/>
    <property type="molecule type" value="Genomic_DNA"/>
</dbReference>
<evidence type="ECO:0000313" key="5">
    <source>
        <dbReference type="Proteomes" id="UP000281192"/>
    </source>
</evidence>
<dbReference type="InterPro" id="IPR017853">
    <property type="entry name" value="GH"/>
</dbReference>
<dbReference type="SUPFAM" id="SSF51445">
    <property type="entry name" value="(Trans)glycosidases"/>
    <property type="match status" value="1"/>
</dbReference>
<feature type="domain" description="Glycosyl hydrolase family 13 catalytic" evidence="1">
    <location>
        <begin position="5"/>
        <end position="444"/>
    </location>
</feature>
<dbReference type="InterPro" id="IPR006047">
    <property type="entry name" value="GH13_cat_dom"/>
</dbReference>
<dbReference type="EMBL" id="PJRQ01000057">
    <property type="protein sequence ID" value="PLR05815.1"/>
    <property type="molecule type" value="Genomic_DNA"/>
</dbReference>